<gene>
    <name evidence="1" type="ORF">NDU88_004704</name>
</gene>
<evidence type="ECO:0000313" key="1">
    <source>
        <dbReference type="EMBL" id="KAJ1099605.1"/>
    </source>
</evidence>
<keyword evidence="2" id="KW-1185">Reference proteome</keyword>
<sequence>MTTTLSHYKRKYIVGPVVFLCDWVRPLCLYICRYRSGRHHDYSRYRTKLTDTLRYGPSLVFTVPLCPWTCEQENRGTNSGPSPVFAVPPGPWACEQENRGINLGVLECMLAFRKAVRNLKNLCVHSQAIL</sequence>
<organism evidence="1 2">
    <name type="scientific">Pleurodeles waltl</name>
    <name type="common">Iberian ribbed newt</name>
    <dbReference type="NCBI Taxonomy" id="8319"/>
    <lineage>
        <taxon>Eukaryota</taxon>
        <taxon>Metazoa</taxon>
        <taxon>Chordata</taxon>
        <taxon>Craniata</taxon>
        <taxon>Vertebrata</taxon>
        <taxon>Euteleostomi</taxon>
        <taxon>Amphibia</taxon>
        <taxon>Batrachia</taxon>
        <taxon>Caudata</taxon>
        <taxon>Salamandroidea</taxon>
        <taxon>Salamandridae</taxon>
        <taxon>Pleurodelinae</taxon>
        <taxon>Pleurodeles</taxon>
    </lineage>
</organism>
<name>A0AAV7MHC9_PLEWA</name>
<accession>A0AAV7MHC9</accession>
<proteinExistence type="predicted"/>
<dbReference type="Proteomes" id="UP001066276">
    <property type="component" value="Chromosome 10"/>
</dbReference>
<dbReference type="AlphaFoldDB" id="A0AAV7MHC9"/>
<evidence type="ECO:0000313" key="2">
    <source>
        <dbReference type="Proteomes" id="UP001066276"/>
    </source>
</evidence>
<dbReference type="EMBL" id="JANPWB010000014">
    <property type="protein sequence ID" value="KAJ1099605.1"/>
    <property type="molecule type" value="Genomic_DNA"/>
</dbReference>
<comment type="caution">
    <text evidence="1">The sequence shown here is derived from an EMBL/GenBank/DDBJ whole genome shotgun (WGS) entry which is preliminary data.</text>
</comment>
<reference evidence="1" key="1">
    <citation type="journal article" date="2022" name="bioRxiv">
        <title>Sequencing and chromosome-scale assembly of the giantPleurodeles waltlgenome.</title>
        <authorList>
            <person name="Brown T."/>
            <person name="Elewa A."/>
            <person name="Iarovenko S."/>
            <person name="Subramanian E."/>
            <person name="Araus A.J."/>
            <person name="Petzold A."/>
            <person name="Susuki M."/>
            <person name="Suzuki K.-i.T."/>
            <person name="Hayashi T."/>
            <person name="Toyoda A."/>
            <person name="Oliveira C."/>
            <person name="Osipova E."/>
            <person name="Leigh N.D."/>
            <person name="Simon A."/>
            <person name="Yun M.H."/>
        </authorList>
    </citation>
    <scope>NUCLEOTIDE SEQUENCE</scope>
    <source>
        <strain evidence="1">20211129_DDA</strain>
        <tissue evidence="1">Liver</tissue>
    </source>
</reference>
<protein>
    <submittedName>
        <fullName evidence="1">Uncharacterized protein</fullName>
    </submittedName>
</protein>